<dbReference type="CDD" id="cd07061">
    <property type="entry name" value="HP_HAP_like"/>
    <property type="match status" value="1"/>
</dbReference>
<dbReference type="PROSITE" id="PS00616">
    <property type="entry name" value="HIS_ACID_PHOSPHAT_1"/>
    <property type="match status" value="1"/>
</dbReference>
<dbReference type="GO" id="GO:0016158">
    <property type="term" value="F:inositol hexakisphosphate 3-phosphatase activity"/>
    <property type="evidence" value="ECO:0007669"/>
    <property type="project" value="UniProtKB-EC"/>
</dbReference>
<reference evidence="7" key="1">
    <citation type="journal article" date="2007" name="Plant Cell">
        <title>Dothideomycete-plant interactions illuminated by genome sequencing and EST analysis of the wheat pathogen Stagonospora nodorum.</title>
        <authorList>
            <person name="Hane J.K."/>
            <person name="Lowe R.G."/>
            <person name="Solomon P.S."/>
            <person name="Tan K.C."/>
            <person name="Schoch C.L."/>
            <person name="Spatafora J.W."/>
            <person name="Crous P.W."/>
            <person name="Kodira C."/>
            <person name="Birren B.W."/>
            <person name="Galagan J.E."/>
            <person name="Torriani S.F."/>
            <person name="McDonald B.A."/>
            <person name="Oliver R.P."/>
        </authorList>
    </citation>
    <scope>NUCLEOTIDE SEQUENCE [LARGE SCALE GENOMIC DNA]</scope>
    <source>
        <strain evidence="7">SN15 / ATCC MYA-4574 / FGSC 10173</strain>
    </source>
</reference>
<keyword evidence="5" id="KW-1133">Transmembrane helix</keyword>
<dbReference type="PANTHER" id="PTHR20963">
    <property type="entry name" value="MULTIPLE INOSITOL POLYPHOSPHATE PHOSPHATASE-RELATED"/>
    <property type="match status" value="1"/>
</dbReference>
<feature type="region of interest" description="Disordered" evidence="4">
    <location>
        <begin position="788"/>
        <end position="807"/>
    </location>
</feature>
<evidence type="ECO:0000256" key="3">
    <source>
        <dbReference type="ARBA" id="ARBA00022801"/>
    </source>
</evidence>
<feature type="region of interest" description="Disordered" evidence="4">
    <location>
        <begin position="841"/>
        <end position="890"/>
    </location>
</feature>
<proteinExistence type="inferred from homology"/>
<keyword evidence="3" id="KW-0378">Hydrolase</keyword>
<dbReference type="PROSITE" id="PS00778">
    <property type="entry name" value="HIS_ACID_PHOSPHAT_2"/>
    <property type="match status" value="1"/>
</dbReference>
<evidence type="ECO:0000256" key="5">
    <source>
        <dbReference type="SAM" id="Phobius"/>
    </source>
</evidence>
<sequence>MVKAWNRMRGNRSPEYAPLPLSEKEPLPSVRSRQARWSRQSIVGLVVCSIAACSALYGLVSSLSASAENSCDTIDDGYRCSPKTTHFWGQYSLWYSVPSDIDVAPPHGCKVTFANVLSRHGGRDPTMGKSMAYALLIADIQNTSTSFPGEFGFLKDYKYNLGADELTSAGRQEMVNSGAHFFRRYHKLAKKHTPFVRSGGQHRVVESAQKWLQGFAQSAKQSPAEIDLIIPEGPKWNNTLSHDTCPAFEDGPDRGLGDRAQKIWAAEFVPPIQERVNSQLGTNLSMNSIIYLMDMCPFDTLAHPNAKVSDFCHLFTEKEWHAYDYFETLGKYYGYSVGNPLAPTQGVGYVNELIARLTGQPVEDHTNTNTTLNSDPSSFPLGRKVYADFSHDNDISGVLAALGLYNETKPLSNTTIESTKDTHGYSAAWTVPFASRMYVEKLQCKHKKEEMVRVIVNDRVQPLKFCGGDKHVWSTPTLAAASVADGHSLADTPSSNGPTTPAAGASATIAEPGSATGLYPRLPKLPPDISEPVSHNASSADDPLRSAPAHQEQGGTSSAHTASAGRPKLSTRPQGGRIQKRSGNHTLSNLGAHIVIEKFDGPGDTKPKGYLGTVAGARIFASTVEDYCSCGTGGGHWLICGHEIVSNTGDTTCGANCKAGLHKEEPFNCPQCRDTVNNVIATKVTPAEKANMEFYVSLNVALGVSLAVECVLKYLPTAKGNIAQTLMSIADPKFGRTCQIVPDAVEEPKNLAEIYEEHRETIQQITRVRKVAIDIGPLNTHDKRKAFADEQNEEASPSTPKVPESPAVTAVADPVNKKQKQKLEIHSEPITISTRGVKRTAAEEDWSDDETLVDEDSPRPVTKNTKKQKRKLETVREPITVDTRGEKRGLSESFTGKSHVVKGGLGLLDLFYNIKYTEANKRFVNFRLADLGDSPFRPLPAGLGKGLGKHIADEDESTYSNKRVCERDVRPSEIKDNDALFAKKRMTMEETAANYVDGDEL</sequence>
<feature type="transmembrane region" description="Helical" evidence="5">
    <location>
        <begin position="41"/>
        <end position="60"/>
    </location>
</feature>
<dbReference type="SUPFAM" id="SSF53254">
    <property type="entry name" value="Phosphoglycerate mutase-like"/>
    <property type="match status" value="1"/>
</dbReference>
<feature type="compositionally biased region" description="Low complexity" evidence="4">
    <location>
        <begin position="497"/>
        <end position="513"/>
    </location>
</feature>
<dbReference type="Proteomes" id="UP000001055">
    <property type="component" value="Unassembled WGS sequence"/>
</dbReference>
<evidence type="ECO:0000313" key="7">
    <source>
        <dbReference type="Proteomes" id="UP000001055"/>
    </source>
</evidence>
<keyword evidence="5" id="KW-0472">Membrane</keyword>
<protein>
    <recommendedName>
        <fullName evidence="2">3-phytase</fullName>
        <ecNumber evidence="2">3.1.3.8</ecNumber>
    </recommendedName>
</protein>
<dbReference type="PANTHER" id="PTHR20963:SF24">
    <property type="entry name" value="3-PHYTASE B"/>
    <property type="match status" value="1"/>
</dbReference>
<dbReference type="HOGENOM" id="CLU_299586_0_0_1"/>
<dbReference type="InParanoid" id="Q0V0X4"/>
<dbReference type="RefSeq" id="XP_001792949.1">
    <property type="nucleotide sequence ID" value="XM_001792897.1"/>
</dbReference>
<gene>
    <name evidence="6" type="ORF">SNOG_02340</name>
</gene>
<dbReference type="AlphaFoldDB" id="Q0V0X4"/>
<evidence type="ECO:0000256" key="2">
    <source>
        <dbReference type="ARBA" id="ARBA00012632"/>
    </source>
</evidence>
<name>Q0V0X4_PHANO</name>
<dbReference type="EMBL" id="CH445327">
    <property type="protein sequence ID" value="EAT90552.2"/>
    <property type="molecule type" value="Genomic_DNA"/>
</dbReference>
<dbReference type="VEuPathDB" id="FungiDB:JI435_106700"/>
<dbReference type="VEuPathDB" id="FungiDB:JI435_023400"/>
<dbReference type="Pfam" id="PF00328">
    <property type="entry name" value="His_Phos_2"/>
    <property type="match status" value="1"/>
</dbReference>
<evidence type="ECO:0000256" key="4">
    <source>
        <dbReference type="SAM" id="MobiDB-lite"/>
    </source>
</evidence>
<dbReference type="InterPro" id="IPR033379">
    <property type="entry name" value="Acid_Pase_AS"/>
</dbReference>
<keyword evidence="5" id="KW-0812">Transmembrane</keyword>
<dbReference type="KEGG" id="pno:SNOG_02340"/>
<comment type="similarity">
    <text evidence="1">Belongs to the histidine acid phosphatase family.</text>
</comment>
<feature type="compositionally biased region" description="Acidic residues" evidence="4">
    <location>
        <begin position="843"/>
        <end position="855"/>
    </location>
</feature>
<dbReference type="GeneID" id="5969799"/>
<dbReference type="eggNOG" id="KOG1382">
    <property type="taxonomic scope" value="Eukaryota"/>
</dbReference>
<organism evidence="6 7">
    <name type="scientific">Phaeosphaeria nodorum (strain SN15 / ATCC MYA-4574 / FGSC 10173)</name>
    <name type="common">Glume blotch fungus</name>
    <name type="synonym">Parastagonospora nodorum</name>
    <dbReference type="NCBI Taxonomy" id="321614"/>
    <lineage>
        <taxon>Eukaryota</taxon>
        <taxon>Fungi</taxon>
        <taxon>Dikarya</taxon>
        <taxon>Ascomycota</taxon>
        <taxon>Pezizomycotina</taxon>
        <taxon>Dothideomycetes</taxon>
        <taxon>Pleosporomycetidae</taxon>
        <taxon>Pleosporales</taxon>
        <taxon>Pleosporineae</taxon>
        <taxon>Phaeosphaeriaceae</taxon>
        <taxon>Parastagonospora</taxon>
    </lineage>
</organism>
<dbReference type="Gene3D" id="3.40.50.1240">
    <property type="entry name" value="Phosphoglycerate mutase-like"/>
    <property type="match status" value="1"/>
</dbReference>
<evidence type="ECO:0000256" key="1">
    <source>
        <dbReference type="ARBA" id="ARBA00005375"/>
    </source>
</evidence>
<accession>Q0V0X4</accession>
<dbReference type="InterPro" id="IPR000560">
    <property type="entry name" value="His_Pase_clade-2"/>
</dbReference>
<evidence type="ECO:0000313" key="6">
    <source>
        <dbReference type="EMBL" id="EAT90552.2"/>
    </source>
</evidence>
<dbReference type="InterPro" id="IPR029033">
    <property type="entry name" value="His_PPase_superfam"/>
</dbReference>
<dbReference type="GO" id="GO:0003993">
    <property type="term" value="F:acid phosphatase activity"/>
    <property type="evidence" value="ECO:0000318"/>
    <property type="project" value="GO_Central"/>
</dbReference>
<feature type="region of interest" description="Disordered" evidence="4">
    <location>
        <begin position="489"/>
        <end position="586"/>
    </location>
</feature>
<dbReference type="EC" id="3.1.3.8" evidence="2"/>